<dbReference type="EMBL" id="JAAGKO020000040">
    <property type="protein sequence ID" value="MDI5965758.1"/>
    <property type="molecule type" value="Genomic_DNA"/>
</dbReference>
<sequence length="149" mass="16191">MYFPLALPILRAADVSDAPMVRRARAAVADALGEPVPECTVLLGSRALASLILSPTYWTPGGAREWLRTWWDSRGCYGQTIGCTGGEDSLVIVHTAGRRHLWPTLCHELVHVAQASRPGANPDAINADEDEAYRIEHLITETFAGRVSA</sequence>
<comment type="caution">
    <text evidence="1">The sequence shown here is derived from an EMBL/GenBank/DDBJ whole genome shotgun (WGS) entry which is preliminary data.</text>
</comment>
<dbReference type="RefSeq" id="WP_271322082.1">
    <property type="nucleotide sequence ID" value="NZ_JAAGKO020000040.1"/>
</dbReference>
<proteinExistence type="predicted"/>
<name>A0ABT6W4S3_9ACTN</name>
<gene>
    <name evidence="1" type="ORF">POF43_024030</name>
</gene>
<protein>
    <recommendedName>
        <fullName evidence="3">Toxin</fullName>
    </recommendedName>
</protein>
<dbReference type="Proteomes" id="UP001156398">
    <property type="component" value="Unassembled WGS sequence"/>
</dbReference>
<evidence type="ECO:0000313" key="2">
    <source>
        <dbReference type="Proteomes" id="UP001156398"/>
    </source>
</evidence>
<keyword evidence="2" id="KW-1185">Reference proteome</keyword>
<accession>A0ABT6W4S3</accession>
<evidence type="ECO:0000313" key="1">
    <source>
        <dbReference type="EMBL" id="MDI5965758.1"/>
    </source>
</evidence>
<reference evidence="1 2" key="1">
    <citation type="submission" date="2023-05" db="EMBL/GenBank/DDBJ databases">
        <title>Streptantibioticus silvisoli sp. nov., acidotolerant actinomycetes 1 from pine litter.</title>
        <authorList>
            <person name="Swiecimska M."/>
            <person name="Golinska P."/>
            <person name="Sangal V."/>
            <person name="Wachnowicz B."/>
            <person name="Goodfellow M."/>
        </authorList>
    </citation>
    <scope>NUCLEOTIDE SEQUENCE [LARGE SCALE GENOMIC DNA]</scope>
    <source>
        <strain evidence="1 2">SL54</strain>
    </source>
</reference>
<evidence type="ECO:0008006" key="3">
    <source>
        <dbReference type="Google" id="ProtNLM"/>
    </source>
</evidence>
<organism evidence="1 2">
    <name type="scientific">Streptantibioticus silvisoli</name>
    <dbReference type="NCBI Taxonomy" id="2705255"/>
    <lineage>
        <taxon>Bacteria</taxon>
        <taxon>Bacillati</taxon>
        <taxon>Actinomycetota</taxon>
        <taxon>Actinomycetes</taxon>
        <taxon>Kitasatosporales</taxon>
        <taxon>Streptomycetaceae</taxon>
        <taxon>Streptantibioticus</taxon>
    </lineage>
</organism>